<feature type="transmembrane region" description="Helical" evidence="8">
    <location>
        <begin position="354"/>
        <end position="371"/>
    </location>
</feature>
<evidence type="ECO:0000256" key="1">
    <source>
        <dbReference type="ARBA" id="ARBA00004651"/>
    </source>
</evidence>
<dbReference type="Proteomes" id="UP000035680">
    <property type="component" value="Unassembled WGS sequence"/>
</dbReference>
<dbReference type="PANTHER" id="PTHR37441">
    <property type="entry name" value="PROTEIN CBG16518"/>
    <property type="match status" value="1"/>
</dbReference>
<feature type="transmembrane region" description="Helical" evidence="8">
    <location>
        <begin position="252"/>
        <end position="281"/>
    </location>
</feature>
<dbReference type="Gene3D" id="1.20.1070.10">
    <property type="entry name" value="Rhodopsin 7-helix transmembrane proteins"/>
    <property type="match status" value="1"/>
</dbReference>
<dbReference type="SUPFAM" id="SSF81321">
    <property type="entry name" value="Family A G protein-coupled receptor-like"/>
    <property type="match status" value="1"/>
</dbReference>
<evidence type="ECO:0000313" key="10">
    <source>
        <dbReference type="WBParaSite" id="SVE_0499000.1"/>
    </source>
</evidence>
<dbReference type="AlphaFoldDB" id="A0A0K0F841"/>
<evidence type="ECO:0000313" key="9">
    <source>
        <dbReference type="Proteomes" id="UP000035680"/>
    </source>
</evidence>
<dbReference type="GO" id="GO:0004930">
    <property type="term" value="F:G protein-coupled receptor activity"/>
    <property type="evidence" value="ECO:0007669"/>
    <property type="project" value="UniProtKB-KW"/>
</dbReference>
<reference evidence="9" key="1">
    <citation type="submission" date="2014-07" db="EMBL/GenBank/DDBJ databases">
        <authorList>
            <person name="Martin A.A"/>
            <person name="De Silva N."/>
        </authorList>
    </citation>
    <scope>NUCLEOTIDE SEQUENCE</scope>
</reference>
<comment type="subcellular location">
    <subcellularLocation>
        <location evidence="1">Cell membrane</location>
        <topology evidence="1">Multi-pass membrane protein</topology>
    </subcellularLocation>
</comment>
<evidence type="ECO:0000256" key="2">
    <source>
        <dbReference type="ARBA" id="ARBA00022475"/>
    </source>
</evidence>
<organism evidence="9 10">
    <name type="scientific">Strongyloides venezuelensis</name>
    <name type="common">Threadworm</name>
    <dbReference type="NCBI Taxonomy" id="75913"/>
    <lineage>
        <taxon>Eukaryota</taxon>
        <taxon>Metazoa</taxon>
        <taxon>Ecdysozoa</taxon>
        <taxon>Nematoda</taxon>
        <taxon>Chromadorea</taxon>
        <taxon>Rhabditida</taxon>
        <taxon>Tylenchina</taxon>
        <taxon>Panagrolaimomorpha</taxon>
        <taxon>Strongyloidoidea</taxon>
        <taxon>Strongyloididae</taxon>
        <taxon>Strongyloides</taxon>
    </lineage>
</organism>
<keyword evidence="6 8" id="KW-0472">Membrane</keyword>
<dbReference type="STRING" id="75913.A0A0K0F841"/>
<keyword evidence="7" id="KW-0807">Transducer</keyword>
<keyword evidence="4 8" id="KW-1133">Transmembrane helix</keyword>
<keyword evidence="5" id="KW-0297">G-protein coupled receptor</keyword>
<name>A0A0K0F841_STRVS</name>
<evidence type="ECO:0000256" key="5">
    <source>
        <dbReference type="ARBA" id="ARBA00023040"/>
    </source>
</evidence>
<evidence type="ECO:0000256" key="6">
    <source>
        <dbReference type="ARBA" id="ARBA00023136"/>
    </source>
</evidence>
<evidence type="ECO:0000256" key="4">
    <source>
        <dbReference type="ARBA" id="ARBA00022989"/>
    </source>
</evidence>
<dbReference type="GO" id="GO:0005886">
    <property type="term" value="C:plasma membrane"/>
    <property type="evidence" value="ECO:0007669"/>
    <property type="project" value="UniProtKB-SubCell"/>
</dbReference>
<dbReference type="InterPro" id="IPR040435">
    <property type="entry name" value="Put_GPCR_Chromadorea"/>
</dbReference>
<keyword evidence="9" id="KW-1185">Reference proteome</keyword>
<feature type="transmembrane region" description="Helical" evidence="8">
    <location>
        <begin position="302"/>
        <end position="324"/>
    </location>
</feature>
<evidence type="ECO:0000256" key="7">
    <source>
        <dbReference type="ARBA" id="ARBA00023224"/>
    </source>
</evidence>
<feature type="transmembrane region" description="Helical" evidence="8">
    <location>
        <begin position="206"/>
        <end position="227"/>
    </location>
</feature>
<sequence>MTLTICFDYSTDENEKSYHNDHNSNRLYLHKWDTSPPVNNNWTLLCNQSVDSSIIDYDEAKNNLVDNVIPLVTMILSLIGFVINLFFIYIVIVGLKRKLLPFKGHTLMLNRSITDAIVSAIIFFFTVMHKFDLVMEQNLLKNGTVLLNSSCYIFTYTIGHGRTWFTLLLTIDYWVVSTVYASLAIITFIAIRYPVYTRTTMTDKKILLGTSTLTTLGVIYSIVVIFISKNDAFNVFNGSSDLIQWTVTTEDYIMSIFNMVIVSLAFTIVISSHISIVIFLYRHKKQSGSAHLHLLKFHRMTINITMFCLTCGVMISFVALPVVLKQKIDGLQDLYDNSSTCQSVVATYQLSYEMAIWSTAAIIGWLLRIILDPILNISLDTRFFEVVKTTLLFQTARSASQSIRKVKAISSPDMNSRRKFLLKCSNQNVIPISVIMPTGSHFFKYSEDTNEKVKVKKEEKKKKIFHVRMDERIL</sequence>
<feature type="transmembrane region" description="Helical" evidence="8">
    <location>
        <begin position="113"/>
        <end position="131"/>
    </location>
</feature>
<keyword evidence="5" id="KW-0675">Receptor</keyword>
<reference evidence="10" key="2">
    <citation type="submission" date="2015-08" db="UniProtKB">
        <authorList>
            <consortium name="WormBaseParasite"/>
        </authorList>
    </citation>
    <scope>IDENTIFICATION</scope>
</reference>
<keyword evidence="3 8" id="KW-0812">Transmembrane</keyword>
<evidence type="ECO:0000256" key="8">
    <source>
        <dbReference type="SAM" id="Phobius"/>
    </source>
</evidence>
<evidence type="ECO:0000256" key="3">
    <source>
        <dbReference type="ARBA" id="ARBA00022692"/>
    </source>
</evidence>
<feature type="transmembrane region" description="Helical" evidence="8">
    <location>
        <begin position="68"/>
        <end position="92"/>
    </location>
</feature>
<accession>A0A0K0F841</accession>
<dbReference type="WBParaSite" id="SVE_0499000.1">
    <property type="protein sequence ID" value="SVE_0499000.1"/>
    <property type="gene ID" value="SVE_0499000"/>
</dbReference>
<proteinExistence type="predicted"/>
<protein>
    <submittedName>
        <fullName evidence="10">G_PROTEIN_RECEP_F1_2 domain-containing protein</fullName>
    </submittedName>
</protein>
<feature type="transmembrane region" description="Helical" evidence="8">
    <location>
        <begin position="173"/>
        <end position="194"/>
    </location>
</feature>
<keyword evidence="2" id="KW-1003">Cell membrane</keyword>